<accession>A0A387FZI4</accession>
<keyword evidence="1" id="KW-0614">Plasmid</keyword>
<dbReference type="RefSeq" id="WP_120708966.1">
    <property type="nucleotide sequence ID" value="NZ_CP032696.1"/>
</dbReference>
<keyword evidence="2" id="KW-1185">Reference proteome</keyword>
<evidence type="ECO:0000313" key="1">
    <source>
        <dbReference type="EMBL" id="AYG64069.1"/>
    </source>
</evidence>
<geneLocation type="plasmid" evidence="2">
    <name>prccge525b</name>
</geneLocation>
<proteinExistence type="predicted"/>
<name>A0A387FZI4_9HYPH</name>
<organism evidence="1 2">
    <name type="scientific">Rhizobium jaguaris</name>
    <dbReference type="NCBI Taxonomy" id="1312183"/>
    <lineage>
        <taxon>Bacteria</taxon>
        <taxon>Pseudomonadati</taxon>
        <taxon>Pseudomonadota</taxon>
        <taxon>Alphaproteobacteria</taxon>
        <taxon>Hyphomicrobiales</taxon>
        <taxon>Rhizobiaceae</taxon>
        <taxon>Rhizobium/Agrobacterium group</taxon>
        <taxon>Rhizobium</taxon>
    </lineage>
</organism>
<gene>
    <name evidence="1" type="ORF">CCGE525_35240</name>
</gene>
<sequence>MVDFVRLAAIVGEEYLQDFLLGQDAVVSSRELLRRTEQFLRQPNNMLGRQDELKLPETYLADELQSEARSSRSQ</sequence>
<dbReference type="AlphaFoldDB" id="A0A387FZI4"/>
<dbReference type="Proteomes" id="UP000282195">
    <property type="component" value="Plasmid pRCCGE525b"/>
</dbReference>
<evidence type="ECO:0000313" key="2">
    <source>
        <dbReference type="Proteomes" id="UP000282195"/>
    </source>
</evidence>
<dbReference type="OrthoDB" id="9945614at2"/>
<reference evidence="1 2" key="1">
    <citation type="submission" date="2018-10" db="EMBL/GenBank/DDBJ databases">
        <title>Rhizobium etli, R. leguminosarum and a new Rhizobium genospecies from Phaseolus dumosus.</title>
        <authorList>
            <person name="Ramirez-Puebla S.T."/>
            <person name="Rogel-Hernandez M.A."/>
            <person name="Guerrero G."/>
            <person name="Ormeno-Orrillo E."/>
            <person name="Martinez-Romero J.C."/>
            <person name="Negrete-Yankelevich S."/>
            <person name="Martinez-Romero E."/>
        </authorList>
    </citation>
    <scope>NUCLEOTIDE SEQUENCE [LARGE SCALE GENOMIC DNA]</scope>
    <source>
        <strain evidence="1 2">CCGE525</strain>
        <plasmid evidence="2">prccge525b</plasmid>
    </source>
</reference>
<dbReference type="EMBL" id="CP032696">
    <property type="protein sequence ID" value="AYG64069.1"/>
    <property type="molecule type" value="Genomic_DNA"/>
</dbReference>
<protein>
    <submittedName>
        <fullName evidence="1">Uncharacterized protein</fullName>
    </submittedName>
</protein>
<dbReference type="KEGG" id="rjg:CCGE525_35240"/>